<feature type="compositionally biased region" description="Polar residues" evidence="17">
    <location>
        <begin position="405"/>
        <end position="420"/>
    </location>
</feature>
<feature type="domain" description="SEA" evidence="18">
    <location>
        <begin position="741"/>
        <end position="792"/>
    </location>
</feature>
<protein>
    <recommendedName>
        <fullName evidence="14">Interphotoreceptor matrix proteoglycan 1</fullName>
    </recommendedName>
    <alternativeName>
        <fullName evidence="15">Sialoprotein associated with cones and rods</fullName>
    </alternativeName>
</protein>
<evidence type="ECO:0000256" key="7">
    <source>
        <dbReference type="ARBA" id="ARBA00022729"/>
    </source>
</evidence>
<accession>A0A3Q2XQ04</accession>
<dbReference type="SUPFAM" id="SSF82671">
    <property type="entry name" value="SEA domain"/>
    <property type="match status" value="1"/>
</dbReference>
<feature type="compositionally biased region" description="Low complexity" evidence="17">
    <location>
        <begin position="427"/>
        <end position="447"/>
    </location>
</feature>
<keyword evidence="12" id="KW-0966">Cell projection</keyword>
<evidence type="ECO:0000256" key="16">
    <source>
        <dbReference type="ARBA" id="ARBA00045407"/>
    </source>
</evidence>
<feature type="region of interest" description="Disordered" evidence="17">
    <location>
        <begin position="1"/>
        <end position="304"/>
    </location>
</feature>
<evidence type="ECO:0000256" key="15">
    <source>
        <dbReference type="ARBA" id="ARBA00042018"/>
    </source>
</evidence>
<keyword evidence="11" id="KW-0325">Glycoprotein</keyword>
<keyword evidence="10" id="KW-0675">Receptor</keyword>
<keyword evidence="20" id="KW-1185">Reference proteome</keyword>
<dbReference type="InterPro" id="IPR000082">
    <property type="entry name" value="SEA_dom"/>
</dbReference>
<evidence type="ECO:0000313" key="20">
    <source>
        <dbReference type="Proteomes" id="UP000264820"/>
    </source>
</evidence>
<dbReference type="AlphaFoldDB" id="A0A3Q2XQ04"/>
<dbReference type="PROSITE" id="PS50024">
    <property type="entry name" value="SEA"/>
    <property type="match status" value="1"/>
</dbReference>
<dbReference type="PANTHER" id="PTHR12199:SF3">
    <property type="entry name" value="INTERPHOTORECEPTOR MATRIX PROTEOGLYCAN 1"/>
    <property type="match status" value="1"/>
</dbReference>
<dbReference type="GO" id="GO:0005540">
    <property type="term" value="F:hyaluronic acid binding"/>
    <property type="evidence" value="ECO:0007669"/>
    <property type="project" value="UniProtKB-KW"/>
</dbReference>
<evidence type="ECO:0000313" key="19">
    <source>
        <dbReference type="Ensembl" id="ENSHCOP00000006863.1"/>
    </source>
</evidence>
<dbReference type="InterPro" id="IPR036364">
    <property type="entry name" value="SEA_dom_sf"/>
</dbReference>
<dbReference type="GO" id="GO:0033165">
    <property type="term" value="C:interphotoreceptor matrix"/>
    <property type="evidence" value="ECO:0007669"/>
    <property type="project" value="UniProtKB-SubCell"/>
</dbReference>
<evidence type="ECO:0000256" key="3">
    <source>
        <dbReference type="ARBA" id="ARBA00004593"/>
    </source>
</evidence>
<evidence type="ECO:0000256" key="4">
    <source>
        <dbReference type="ARBA" id="ARBA00022525"/>
    </source>
</evidence>
<comment type="function">
    <text evidence="16">Chondroitin sulfate-, heparin- and hyaluronan-binding protein. May serve to form a basic macromolecular scaffold comprising the insoluble interphotoreceptor matrix.</text>
</comment>
<reference evidence="19" key="2">
    <citation type="submission" date="2025-09" db="UniProtKB">
        <authorList>
            <consortium name="Ensembl"/>
        </authorList>
    </citation>
    <scope>IDENTIFICATION</scope>
</reference>
<evidence type="ECO:0000256" key="17">
    <source>
        <dbReference type="SAM" id="MobiDB-lite"/>
    </source>
</evidence>
<feature type="compositionally biased region" description="Basic and acidic residues" evidence="17">
    <location>
        <begin position="62"/>
        <end position="77"/>
    </location>
</feature>
<evidence type="ECO:0000256" key="13">
    <source>
        <dbReference type="ARBA" id="ARBA00023290"/>
    </source>
</evidence>
<evidence type="ECO:0000256" key="1">
    <source>
        <dbReference type="ARBA" id="ARBA00004437"/>
    </source>
</evidence>
<feature type="compositionally biased region" description="Low complexity" evidence="17">
    <location>
        <begin position="652"/>
        <end position="667"/>
    </location>
</feature>
<dbReference type="GO" id="GO:0001750">
    <property type="term" value="C:photoreceptor outer segment"/>
    <property type="evidence" value="ECO:0007669"/>
    <property type="project" value="UniProtKB-SubCell"/>
</dbReference>
<dbReference type="InterPro" id="IPR039861">
    <property type="entry name" value="IMPG"/>
</dbReference>
<proteinExistence type="predicted"/>
<reference evidence="19" key="1">
    <citation type="submission" date="2025-08" db="UniProtKB">
        <authorList>
            <consortium name="Ensembl"/>
        </authorList>
    </citation>
    <scope>IDENTIFICATION</scope>
</reference>
<keyword evidence="7" id="KW-0732">Signal</keyword>
<evidence type="ECO:0000256" key="14">
    <source>
        <dbReference type="ARBA" id="ARBA00040753"/>
    </source>
</evidence>
<keyword evidence="4" id="KW-0964">Secreted</keyword>
<dbReference type="STRING" id="109280.ENSHCOP00000006863"/>
<evidence type="ECO:0000256" key="11">
    <source>
        <dbReference type="ARBA" id="ARBA00023180"/>
    </source>
</evidence>
<keyword evidence="6" id="KW-0358">Heparin-binding</keyword>
<feature type="compositionally biased region" description="Low complexity" evidence="17">
    <location>
        <begin position="34"/>
        <end position="53"/>
    </location>
</feature>
<sequence length="792" mass="83410">MAPGDCCHVASQAGKPGARNPFQAFPDEPEAAKLRPAAPLPALEKESAPVTLLDPDDENEEDLRFEPDALEPDRQEGEPMIISHKIETFHHTETGELVRDYTPSPPPETDPGLRSEDGPIPGARISLTSSPAGEELLDQGLVTTTPLSATGRRSADPARVLAKGPFPPDSGVARPHGPDEDTLELQSESAIPQAALAEKPERGVLDTLDRTTVPSGVSKPEGENVSAPDEETMRGKHGAAGVAEPPDAAFDAPGTGDEELEVLNPQDKSADAVEQKGKAGERHGEAVEGFPRSEEANKQDVRHRNVVESLTTPLEEPFTVFSEESGSDVLEREQIIARETLSGGSEKRLPEVLVETATAWEEPAQTLEGRIPDVPETIEEEAAAVPTPKDSFVDAEEAFAGDPQEFQTEAGTNVKEGSQTGDEETPAAASEASGGVGVAVGLAPGDAAEAEAETGNVSGSETEDETDNSVKEAQAGEEEFAGDVHVDTAEREEETTADPPPNSKGPLGILEPVLERDTPEPQAESVLVFASSDGERALPLGENTGEVLQPAAPGRGPPEEGRPPVIPVAGGEDAGEPEGAPIEFLLPEEGWDGAERQAGQDVHSAASLGTSAEPAGRTPPGGAATPEEDFLLEEAEREESSPERDAAVRRTPPQAAPYSSAAPPWTSAHGPTVDFGLFEVAEAPPVTVVEEVGDPAEERDRARAADEGSGFLRERTSDSVAVAPAVRYLTTPAVTTAGHGRELVVFFSLRVTNFDFSEDLFNKTSPEYRSLENTFLNVVSPDEPAAPSFCVI</sequence>
<dbReference type="GO" id="GO:0001917">
    <property type="term" value="C:photoreceptor inner segment"/>
    <property type="evidence" value="ECO:0007669"/>
    <property type="project" value="UniProtKB-SubCell"/>
</dbReference>
<keyword evidence="9" id="KW-0730">Sialic acid</keyword>
<name>A0A3Q2XQ04_HIPCM</name>
<evidence type="ECO:0000259" key="18">
    <source>
        <dbReference type="PROSITE" id="PS50024"/>
    </source>
</evidence>
<dbReference type="PANTHER" id="PTHR12199">
    <property type="entry name" value="INTERPHOTORECEPTOR MATRIX PROTEOGLYCAN"/>
    <property type="match status" value="1"/>
</dbReference>
<dbReference type="GO" id="GO:0007601">
    <property type="term" value="P:visual perception"/>
    <property type="evidence" value="ECO:0007669"/>
    <property type="project" value="InterPro"/>
</dbReference>
<feature type="compositionally biased region" description="Basic and acidic residues" evidence="17">
    <location>
        <begin position="84"/>
        <end position="99"/>
    </location>
</feature>
<evidence type="ECO:0000256" key="2">
    <source>
        <dbReference type="ARBA" id="ARBA00004504"/>
    </source>
</evidence>
<dbReference type="GeneTree" id="ENSGT00530000063503"/>
<feature type="compositionally biased region" description="Basic and acidic residues" evidence="17">
    <location>
        <begin position="638"/>
        <end position="648"/>
    </location>
</feature>
<feature type="compositionally biased region" description="Basic and acidic residues" evidence="17">
    <location>
        <begin position="198"/>
        <end position="209"/>
    </location>
</feature>
<evidence type="ECO:0000256" key="10">
    <source>
        <dbReference type="ARBA" id="ARBA00023170"/>
    </source>
</evidence>
<keyword evidence="5" id="KW-0272">Extracellular matrix</keyword>
<dbReference type="Ensembl" id="ENSHCOT00000002966.1">
    <property type="protein sequence ID" value="ENSHCOP00000006863.1"/>
    <property type="gene ID" value="ENSHCOG00000008713.1"/>
</dbReference>
<keyword evidence="8" id="KW-0677">Repeat</keyword>
<evidence type="ECO:0000256" key="8">
    <source>
        <dbReference type="ARBA" id="ARBA00022737"/>
    </source>
</evidence>
<feature type="region of interest" description="Disordered" evidence="17">
    <location>
        <begin position="368"/>
        <end position="667"/>
    </location>
</feature>
<evidence type="ECO:0000256" key="5">
    <source>
        <dbReference type="ARBA" id="ARBA00022530"/>
    </source>
</evidence>
<feature type="compositionally biased region" description="Acidic residues" evidence="17">
    <location>
        <begin position="626"/>
        <end position="637"/>
    </location>
</feature>
<organism evidence="19 20">
    <name type="scientific">Hippocampus comes</name>
    <name type="common">Tiger tail seahorse</name>
    <dbReference type="NCBI Taxonomy" id="109280"/>
    <lineage>
        <taxon>Eukaryota</taxon>
        <taxon>Metazoa</taxon>
        <taxon>Chordata</taxon>
        <taxon>Craniata</taxon>
        <taxon>Vertebrata</taxon>
        <taxon>Euteleostomi</taxon>
        <taxon>Actinopterygii</taxon>
        <taxon>Neopterygii</taxon>
        <taxon>Teleostei</taxon>
        <taxon>Neoteleostei</taxon>
        <taxon>Acanthomorphata</taxon>
        <taxon>Syngnathiaria</taxon>
        <taxon>Syngnathiformes</taxon>
        <taxon>Syngnathoidei</taxon>
        <taxon>Syngnathidae</taxon>
        <taxon>Hippocampus</taxon>
    </lineage>
</organism>
<feature type="compositionally biased region" description="Basic and acidic residues" evidence="17">
    <location>
        <begin position="268"/>
        <end position="304"/>
    </location>
</feature>
<evidence type="ECO:0000256" key="6">
    <source>
        <dbReference type="ARBA" id="ARBA00022674"/>
    </source>
</evidence>
<feature type="compositionally biased region" description="Low complexity" evidence="17">
    <location>
        <begin position="567"/>
        <end position="581"/>
    </location>
</feature>
<dbReference type="Proteomes" id="UP000264820">
    <property type="component" value="Unplaced"/>
</dbReference>
<dbReference type="GO" id="GO:0008201">
    <property type="term" value="F:heparin binding"/>
    <property type="evidence" value="ECO:0007669"/>
    <property type="project" value="UniProtKB-KW"/>
</dbReference>
<evidence type="ECO:0000256" key="12">
    <source>
        <dbReference type="ARBA" id="ARBA00023273"/>
    </source>
</evidence>
<keyword evidence="13" id="KW-0373">Hyaluronic acid</keyword>
<evidence type="ECO:0000256" key="9">
    <source>
        <dbReference type="ARBA" id="ARBA00022981"/>
    </source>
</evidence>
<comment type="subcellular location">
    <subcellularLocation>
        <location evidence="2">Cell projection</location>
        <location evidence="2">Cilium</location>
        <location evidence="2">Photoreceptor outer segment</location>
    </subcellularLocation>
    <subcellularLocation>
        <location evidence="1">Photoreceptor inner segment</location>
    </subcellularLocation>
    <subcellularLocation>
        <location evidence="3">Secreted</location>
        <location evidence="3">Extracellular space</location>
        <location evidence="3">Extracellular matrix</location>
        <location evidence="3">Interphotoreceptor matrix</location>
    </subcellularLocation>
</comment>